<evidence type="ECO:0000313" key="2">
    <source>
        <dbReference type="Proteomes" id="UP001321473"/>
    </source>
</evidence>
<keyword evidence="2" id="KW-1185">Reference proteome</keyword>
<accession>A0AAQ4D9D8</accession>
<dbReference type="AlphaFoldDB" id="A0AAQ4D9D8"/>
<evidence type="ECO:0000313" key="1">
    <source>
        <dbReference type="EMBL" id="KAK8759078.1"/>
    </source>
</evidence>
<proteinExistence type="predicted"/>
<dbReference type="Proteomes" id="UP001321473">
    <property type="component" value="Unassembled WGS sequence"/>
</dbReference>
<sequence>MKSETKLFQTSADLHSYNGATIVGAKEPALLFITAQVPPDFVASWLWQPAVAVNADVTSLEKPPCYTYSNRLLIPPTHRGCLVDLAFGCYVSLQNVKLPYTVVPR</sequence>
<dbReference type="EMBL" id="JARKHS020033439">
    <property type="protein sequence ID" value="KAK8759078.1"/>
    <property type="molecule type" value="Genomic_DNA"/>
</dbReference>
<gene>
    <name evidence="1" type="ORF">V5799_003290</name>
</gene>
<name>A0AAQ4D9D8_AMBAM</name>
<reference evidence="1 2" key="1">
    <citation type="journal article" date="2023" name="Arcadia Sci">
        <title>De novo assembly of a long-read Amblyomma americanum tick genome.</title>
        <authorList>
            <person name="Chou S."/>
            <person name="Poskanzer K.E."/>
            <person name="Rollins M."/>
            <person name="Thuy-Boun P.S."/>
        </authorList>
    </citation>
    <scope>NUCLEOTIDE SEQUENCE [LARGE SCALE GENOMIC DNA]</scope>
    <source>
        <strain evidence="1">F_SG_1</strain>
        <tissue evidence="1">Salivary glands</tissue>
    </source>
</reference>
<protein>
    <submittedName>
        <fullName evidence="1">Uncharacterized protein</fullName>
    </submittedName>
</protein>
<comment type="caution">
    <text evidence="1">The sequence shown here is derived from an EMBL/GenBank/DDBJ whole genome shotgun (WGS) entry which is preliminary data.</text>
</comment>
<organism evidence="1 2">
    <name type="scientific">Amblyomma americanum</name>
    <name type="common">Lone star tick</name>
    <dbReference type="NCBI Taxonomy" id="6943"/>
    <lineage>
        <taxon>Eukaryota</taxon>
        <taxon>Metazoa</taxon>
        <taxon>Ecdysozoa</taxon>
        <taxon>Arthropoda</taxon>
        <taxon>Chelicerata</taxon>
        <taxon>Arachnida</taxon>
        <taxon>Acari</taxon>
        <taxon>Parasitiformes</taxon>
        <taxon>Ixodida</taxon>
        <taxon>Ixodoidea</taxon>
        <taxon>Ixodidae</taxon>
        <taxon>Amblyomminae</taxon>
        <taxon>Amblyomma</taxon>
    </lineage>
</organism>